<proteinExistence type="predicted"/>
<reference evidence="1" key="2">
    <citation type="submission" date="2020-11" db="EMBL/GenBank/DDBJ databases">
        <authorList>
            <person name="McCartney M.A."/>
            <person name="Auch B."/>
            <person name="Kono T."/>
            <person name="Mallez S."/>
            <person name="Becker A."/>
            <person name="Gohl D.M."/>
            <person name="Silverstein K.A.T."/>
            <person name="Koren S."/>
            <person name="Bechman K.B."/>
            <person name="Herman A."/>
            <person name="Abrahante J.E."/>
            <person name="Garbe J."/>
        </authorList>
    </citation>
    <scope>NUCLEOTIDE SEQUENCE</scope>
    <source>
        <strain evidence="1">Duluth1</strain>
        <tissue evidence="1">Whole animal</tissue>
    </source>
</reference>
<evidence type="ECO:0000313" key="2">
    <source>
        <dbReference type="Proteomes" id="UP000828390"/>
    </source>
</evidence>
<evidence type="ECO:0000313" key="1">
    <source>
        <dbReference type="EMBL" id="KAH3779169.1"/>
    </source>
</evidence>
<protein>
    <submittedName>
        <fullName evidence="1">Uncharacterized protein</fullName>
    </submittedName>
</protein>
<reference evidence="1" key="1">
    <citation type="journal article" date="2019" name="bioRxiv">
        <title>The Genome of the Zebra Mussel, Dreissena polymorpha: A Resource for Invasive Species Research.</title>
        <authorList>
            <person name="McCartney M.A."/>
            <person name="Auch B."/>
            <person name="Kono T."/>
            <person name="Mallez S."/>
            <person name="Zhang Y."/>
            <person name="Obille A."/>
            <person name="Becker A."/>
            <person name="Abrahante J.E."/>
            <person name="Garbe J."/>
            <person name="Badalamenti J.P."/>
            <person name="Herman A."/>
            <person name="Mangelson H."/>
            <person name="Liachko I."/>
            <person name="Sullivan S."/>
            <person name="Sone E.D."/>
            <person name="Koren S."/>
            <person name="Silverstein K.A.T."/>
            <person name="Beckman K.B."/>
            <person name="Gohl D.M."/>
        </authorList>
    </citation>
    <scope>NUCLEOTIDE SEQUENCE</scope>
    <source>
        <strain evidence="1">Duluth1</strain>
        <tissue evidence="1">Whole animal</tissue>
    </source>
</reference>
<accession>A0A9D4EEJ8</accession>
<dbReference type="Proteomes" id="UP000828390">
    <property type="component" value="Unassembled WGS sequence"/>
</dbReference>
<organism evidence="1 2">
    <name type="scientific">Dreissena polymorpha</name>
    <name type="common">Zebra mussel</name>
    <name type="synonym">Mytilus polymorpha</name>
    <dbReference type="NCBI Taxonomy" id="45954"/>
    <lineage>
        <taxon>Eukaryota</taxon>
        <taxon>Metazoa</taxon>
        <taxon>Spiralia</taxon>
        <taxon>Lophotrochozoa</taxon>
        <taxon>Mollusca</taxon>
        <taxon>Bivalvia</taxon>
        <taxon>Autobranchia</taxon>
        <taxon>Heteroconchia</taxon>
        <taxon>Euheterodonta</taxon>
        <taxon>Imparidentia</taxon>
        <taxon>Neoheterodontei</taxon>
        <taxon>Myida</taxon>
        <taxon>Dreissenoidea</taxon>
        <taxon>Dreissenidae</taxon>
        <taxon>Dreissena</taxon>
    </lineage>
</organism>
<keyword evidence="2" id="KW-1185">Reference proteome</keyword>
<dbReference type="AlphaFoldDB" id="A0A9D4EEJ8"/>
<comment type="caution">
    <text evidence="1">The sequence shown here is derived from an EMBL/GenBank/DDBJ whole genome shotgun (WGS) entry which is preliminary data.</text>
</comment>
<name>A0A9D4EEJ8_DREPO</name>
<sequence>MLSKLSFLRLACYCFFMAYDGEFLKLIAGATHEVNFIRESQGGDWSATDGDGGVLIFKGLLHYLLKENV</sequence>
<gene>
    <name evidence="1" type="ORF">DPMN_180648</name>
</gene>
<dbReference type="EMBL" id="JAIWYP010000009">
    <property type="protein sequence ID" value="KAH3779169.1"/>
    <property type="molecule type" value="Genomic_DNA"/>
</dbReference>